<dbReference type="Proteomes" id="UP000887579">
    <property type="component" value="Unplaced"/>
</dbReference>
<sequence>MDQYKNKQEKRSKRNAVKQSEIASTLPTDSSLSVDLDVLSRAKSLVKDLVSWTSPKQEKLRNSLSSTAYKTFEYPVVALLNDLQENKCLLTHEDMENISNVLSNKSKRVVKASNKTAESDPKASTAPAKSAPSSTQKTADSNSMASTAPAKSAPSSTQKSSETLKTADSNSLASTAPAKSVPSSTQKTAVSNSLASTAPAKSAPSSTQKSSETLKTAVSNSLASTATAKGSTQQTSSHDTLSGVPSLPPDLNNSRFLTTSVKAVDIIVKESDYLGQLMKQAVNFINKRQYLYNLVNELGFYNNAPSKFLFQQSIRELILSGEAALNFAENVKEEVDATSLIKFQKLFESEYESTFVNLSKLNKSLENLFLSSTLVYHTVPEVVFGRAPVQIDIADRLMLRSNEALLLKFESYNGILQKLLNGVTHVNKRREILLRKLLKLAPVLVSSSNFRKRCYDLAMENLDKIILVEGETIEVSRMVEEQDEVEWEKDFVEIKEEISLLV</sequence>
<name>A0AC34GZN6_9BILA</name>
<organism evidence="1 2">
    <name type="scientific">Panagrolaimus sp. ES5</name>
    <dbReference type="NCBI Taxonomy" id="591445"/>
    <lineage>
        <taxon>Eukaryota</taxon>
        <taxon>Metazoa</taxon>
        <taxon>Ecdysozoa</taxon>
        <taxon>Nematoda</taxon>
        <taxon>Chromadorea</taxon>
        <taxon>Rhabditida</taxon>
        <taxon>Tylenchina</taxon>
        <taxon>Panagrolaimomorpha</taxon>
        <taxon>Panagrolaimoidea</taxon>
        <taxon>Panagrolaimidae</taxon>
        <taxon>Panagrolaimus</taxon>
    </lineage>
</organism>
<proteinExistence type="predicted"/>
<dbReference type="WBParaSite" id="ES5_v2.g9894.t1">
    <property type="protein sequence ID" value="ES5_v2.g9894.t1"/>
    <property type="gene ID" value="ES5_v2.g9894"/>
</dbReference>
<evidence type="ECO:0000313" key="2">
    <source>
        <dbReference type="WBParaSite" id="ES5_v2.g9894.t1"/>
    </source>
</evidence>
<evidence type="ECO:0000313" key="1">
    <source>
        <dbReference type="Proteomes" id="UP000887579"/>
    </source>
</evidence>
<accession>A0AC34GZN6</accession>
<protein>
    <submittedName>
        <fullName evidence="2">Uncharacterized protein</fullName>
    </submittedName>
</protein>
<reference evidence="2" key="1">
    <citation type="submission" date="2022-11" db="UniProtKB">
        <authorList>
            <consortium name="WormBaseParasite"/>
        </authorList>
    </citation>
    <scope>IDENTIFICATION</scope>
</reference>